<evidence type="ECO:0000256" key="7">
    <source>
        <dbReference type="SAM" id="Phobius"/>
    </source>
</evidence>
<keyword evidence="3" id="KW-1003">Cell membrane</keyword>
<feature type="transmembrane region" description="Helical" evidence="7">
    <location>
        <begin position="295"/>
        <end position="318"/>
    </location>
</feature>
<feature type="transmembrane region" description="Helical" evidence="7">
    <location>
        <begin position="129"/>
        <end position="150"/>
    </location>
</feature>
<dbReference type="GO" id="GO:0015297">
    <property type="term" value="F:antiporter activity"/>
    <property type="evidence" value="ECO:0007669"/>
    <property type="project" value="InterPro"/>
</dbReference>
<comment type="subcellular location">
    <subcellularLocation>
        <location evidence="1">Cell inner membrane</location>
        <topology evidence="1">Multi-pass membrane protein</topology>
    </subcellularLocation>
</comment>
<dbReference type="InterPro" id="IPR047135">
    <property type="entry name" value="YsiQ"/>
</dbReference>
<feature type="transmembrane region" description="Helical" evidence="7">
    <location>
        <begin position="422"/>
        <end position="439"/>
    </location>
</feature>
<gene>
    <name evidence="8" type="ORF">EOE66_03825</name>
</gene>
<dbReference type="InterPro" id="IPR048279">
    <property type="entry name" value="MdtK-like"/>
</dbReference>
<feature type="transmembrane region" description="Helical" evidence="7">
    <location>
        <begin position="202"/>
        <end position="226"/>
    </location>
</feature>
<evidence type="ECO:0000256" key="6">
    <source>
        <dbReference type="ARBA" id="ARBA00023136"/>
    </source>
</evidence>
<dbReference type="CDD" id="cd13134">
    <property type="entry name" value="MATE_like_8"/>
    <property type="match status" value="1"/>
</dbReference>
<dbReference type="PANTHER" id="PTHR42925:SF1">
    <property type="entry name" value="VIRULENCE FACTOR MVIN"/>
    <property type="match status" value="1"/>
</dbReference>
<feature type="transmembrane region" description="Helical" evidence="7">
    <location>
        <begin position="330"/>
        <end position="349"/>
    </location>
</feature>
<evidence type="ECO:0000256" key="4">
    <source>
        <dbReference type="ARBA" id="ARBA00022692"/>
    </source>
</evidence>
<feature type="transmembrane region" description="Helical" evidence="7">
    <location>
        <begin position="355"/>
        <end position="375"/>
    </location>
</feature>
<keyword evidence="4 7" id="KW-0812">Transmembrane</keyword>
<evidence type="ECO:0000256" key="3">
    <source>
        <dbReference type="ARBA" id="ARBA00022475"/>
    </source>
</evidence>
<feature type="transmembrane region" description="Helical" evidence="7">
    <location>
        <begin position="171"/>
        <end position="190"/>
    </location>
</feature>
<dbReference type="RefSeq" id="WP_128227326.1">
    <property type="nucleotide sequence ID" value="NZ_SACR01000001.1"/>
</dbReference>
<evidence type="ECO:0000256" key="1">
    <source>
        <dbReference type="ARBA" id="ARBA00004429"/>
    </source>
</evidence>
<feature type="transmembrane region" description="Helical" evidence="7">
    <location>
        <begin position="396"/>
        <end position="416"/>
    </location>
</feature>
<keyword evidence="2" id="KW-0813">Transport</keyword>
<dbReference type="AlphaFoldDB" id="A0A437RSF7"/>
<keyword evidence="9" id="KW-1185">Reference proteome</keyword>
<keyword evidence="6 7" id="KW-0472">Membrane</keyword>
<dbReference type="InterPro" id="IPR002528">
    <property type="entry name" value="MATE_fam"/>
</dbReference>
<feature type="transmembrane region" description="Helical" evidence="7">
    <location>
        <begin position="67"/>
        <end position="88"/>
    </location>
</feature>
<comment type="caution">
    <text evidence="8">The sequence shown here is derived from an EMBL/GenBank/DDBJ whole genome shotgun (WGS) entry which is preliminary data.</text>
</comment>
<evidence type="ECO:0000256" key="5">
    <source>
        <dbReference type="ARBA" id="ARBA00022989"/>
    </source>
</evidence>
<organism evidence="8 9">
    <name type="scientific">Rubrivivax rivuli</name>
    <dbReference type="NCBI Taxonomy" id="1862385"/>
    <lineage>
        <taxon>Bacteria</taxon>
        <taxon>Pseudomonadati</taxon>
        <taxon>Pseudomonadota</taxon>
        <taxon>Betaproteobacteria</taxon>
        <taxon>Burkholderiales</taxon>
        <taxon>Sphaerotilaceae</taxon>
        <taxon>Rubrivivax</taxon>
    </lineage>
</organism>
<dbReference type="GO" id="GO:0042910">
    <property type="term" value="F:xenobiotic transmembrane transporter activity"/>
    <property type="evidence" value="ECO:0007669"/>
    <property type="project" value="InterPro"/>
</dbReference>
<evidence type="ECO:0000256" key="2">
    <source>
        <dbReference type="ARBA" id="ARBA00022448"/>
    </source>
</evidence>
<feature type="transmembrane region" description="Helical" evidence="7">
    <location>
        <begin position="100"/>
        <end position="123"/>
    </location>
</feature>
<dbReference type="PIRSF" id="PIRSF006603">
    <property type="entry name" value="DinF"/>
    <property type="match status" value="1"/>
</dbReference>
<evidence type="ECO:0000313" key="9">
    <source>
        <dbReference type="Proteomes" id="UP000285575"/>
    </source>
</evidence>
<dbReference type="OrthoDB" id="9806302at2"/>
<feature type="transmembrane region" description="Helical" evidence="7">
    <location>
        <begin position="21"/>
        <end position="47"/>
    </location>
</feature>
<reference evidence="8 9" key="1">
    <citation type="submission" date="2019-01" db="EMBL/GenBank/DDBJ databases">
        <authorList>
            <person name="Chen W.-M."/>
        </authorList>
    </citation>
    <scope>NUCLEOTIDE SEQUENCE [LARGE SCALE GENOMIC DNA]</scope>
    <source>
        <strain evidence="8 9">KYPY4</strain>
    </source>
</reference>
<name>A0A437RSF7_9BURK</name>
<dbReference type="GO" id="GO:0005886">
    <property type="term" value="C:plasma membrane"/>
    <property type="evidence" value="ECO:0007669"/>
    <property type="project" value="UniProtKB-SubCell"/>
</dbReference>
<dbReference type="Pfam" id="PF01554">
    <property type="entry name" value="MatE"/>
    <property type="match status" value="2"/>
</dbReference>
<dbReference type="PANTHER" id="PTHR42925">
    <property type="entry name" value="MULTIDRUG AND TOXIN EFFLUX PROTEIN MATE FAMILY"/>
    <property type="match status" value="1"/>
</dbReference>
<evidence type="ECO:0000313" key="8">
    <source>
        <dbReference type="EMBL" id="RVU49693.1"/>
    </source>
</evidence>
<proteinExistence type="predicted"/>
<protein>
    <submittedName>
        <fullName evidence="8">MATE family efflux transporter</fullName>
    </submittedName>
</protein>
<sequence>MTLTSPPAPAARTLHRPQPRLFSLAWPLFLELLLGIAVGVVGTALAARLSDAAGAAFALSHHVFGTLFILFRVIGAGVGVVLTQALGAGRRDAADAVARAVLGASTWMGVAVALPALLFPGALLGVMNAPAAVLPLAAPLLMALAPAMLLDAWNASMTAVMRAHLRARETLAVMVAMHLLHLALMGPLMFGLQLGPLQLPALGLPGFALALLMARAVAIGLHLWLWRTRLNLRPRRSDWWRLRRAELAEVARIGLPGAAENIAWRLAFMVTVAVVGTLGAAALATHAYVQQVMMVVLLFGLATGLSAETVVGHLIGAGQFKRAHRVVRRGLARGLAVSVAVAAVAALASPWLMRIFTADAQIIATATVLLWWTVLLEPGRTFNLVVINALRAAGDARYPVMVGTGSMVVVMAFGSWLLGVKLGWGLVGVWIAYAADEWLRGLLMWRRWATLAWVPHARAARRRLAAA</sequence>
<feature type="transmembrane region" description="Helical" evidence="7">
    <location>
        <begin position="266"/>
        <end position="289"/>
    </location>
</feature>
<dbReference type="Proteomes" id="UP000285575">
    <property type="component" value="Unassembled WGS sequence"/>
</dbReference>
<accession>A0A437RSF7</accession>
<keyword evidence="5 7" id="KW-1133">Transmembrane helix</keyword>
<dbReference type="EMBL" id="SACR01000001">
    <property type="protein sequence ID" value="RVU49693.1"/>
    <property type="molecule type" value="Genomic_DNA"/>
</dbReference>